<dbReference type="Pfam" id="PF13453">
    <property type="entry name" value="Zn_ribbon_TFIIB"/>
    <property type="match status" value="1"/>
</dbReference>
<dbReference type="EMBL" id="BART01018970">
    <property type="protein sequence ID" value="GAG80259.1"/>
    <property type="molecule type" value="Genomic_DNA"/>
</dbReference>
<accession>X1AED4</accession>
<reference evidence="2" key="1">
    <citation type="journal article" date="2014" name="Front. Microbiol.">
        <title>High frequency of phylogenetically diverse reductive dehalogenase-homologous genes in deep subseafloor sedimentary metagenomes.</title>
        <authorList>
            <person name="Kawai M."/>
            <person name="Futagami T."/>
            <person name="Toyoda A."/>
            <person name="Takaki Y."/>
            <person name="Nishi S."/>
            <person name="Hori S."/>
            <person name="Arai W."/>
            <person name="Tsubouchi T."/>
            <person name="Morono Y."/>
            <person name="Uchiyama I."/>
            <person name="Ito T."/>
            <person name="Fujiyama A."/>
            <person name="Inagaki F."/>
            <person name="Takami H."/>
        </authorList>
    </citation>
    <scope>NUCLEOTIDE SEQUENCE</scope>
    <source>
        <strain evidence="2">Expedition CK06-06</strain>
    </source>
</reference>
<gene>
    <name evidence="2" type="ORF">S01H4_35639</name>
</gene>
<proteinExistence type="predicted"/>
<evidence type="ECO:0000313" key="2">
    <source>
        <dbReference type="EMBL" id="GAG80259.1"/>
    </source>
</evidence>
<comment type="caution">
    <text evidence="2">The sequence shown here is derived from an EMBL/GenBank/DDBJ whole genome shotgun (WGS) entry which is preliminary data.</text>
</comment>
<evidence type="ECO:0000259" key="1">
    <source>
        <dbReference type="Pfam" id="PF13453"/>
    </source>
</evidence>
<sequence>LENSDEKDSLLSSFKVDKNTKERPRKCPICLRRMEKVLCGTDKKILIDKCRRNDGIWFDTGELEDIIKMGRFGKDNRVLDLLKDMFGKKAL</sequence>
<organism evidence="2">
    <name type="scientific">marine sediment metagenome</name>
    <dbReference type="NCBI Taxonomy" id="412755"/>
    <lineage>
        <taxon>unclassified sequences</taxon>
        <taxon>metagenomes</taxon>
        <taxon>ecological metagenomes</taxon>
    </lineage>
</organism>
<dbReference type="InterPro" id="IPR027392">
    <property type="entry name" value="TF_Znf"/>
</dbReference>
<feature type="domain" description="Transcription factor zinc-finger" evidence="1">
    <location>
        <begin position="26"/>
        <end position="68"/>
    </location>
</feature>
<feature type="non-terminal residue" evidence="2">
    <location>
        <position position="1"/>
    </location>
</feature>
<name>X1AED4_9ZZZZ</name>
<dbReference type="AlphaFoldDB" id="X1AED4"/>
<protein>
    <recommendedName>
        <fullName evidence="1">Transcription factor zinc-finger domain-containing protein</fullName>
    </recommendedName>
</protein>